<gene>
    <name evidence="12" type="ORF">WM40_23530</name>
</gene>
<sequence length="396" mass="44244">MTLKGLIWIAALFVIAVGVALAGHAQQGHVILLYPPYRLDMTLHVLIGAVFALFVALYVVIRLFRSVWKMPERFAGFRSRSRTSKANAALREAIAHFHSGRFSRAEKSARSAAAIRENTDSAGLIGALAAHRMRETVRRDAWLDSIKGNAWWDAKLLALAEMQEDAHDPQAALVSLNALEVQGARRLRAQQLALRAHRDLHHWDDVLRIVKLLEKREAIDEASASQLRRQAAEHVLRERKHDAGKLLEGWKSLPSNTRLAPRVADLAAELLLELDRADDARRIVEQALAEHWDGKLVRRYGSCGGSDPLPAIQRAETWQSAHPNDPDLSVALGALCIQQRLWGKAQSFLESALKHADHPATTVRTHRLLGDMYESLGDADNAARHYRESARAFDLH</sequence>
<proteinExistence type="predicted"/>
<reference evidence="12 13" key="1">
    <citation type="submission" date="2015-03" db="EMBL/GenBank/DDBJ databases">
        <title>Draft Genome Sequence of Burkholderia andropogonis type strain ICMP2807, isolated from Sorghum bicolor.</title>
        <authorList>
            <person name="Lopes-Santos L."/>
            <person name="Castro D.B."/>
            <person name="Ottoboni L.M."/>
            <person name="Park D."/>
            <person name="Weirc B.S."/>
            <person name="Destefano S.A."/>
        </authorList>
    </citation>
    <scope>NUCLEOTIDE SEQUENCE [LARGE SCALE GENOMIC DNA]</scope>
    <source>
        <strain evidence="12 13">ICMP2807</strain>
    </source>
</reference>
<evidence type="ECO:0000256" key="8">
    <source>
        <dbReference type="ARBA" id="ARBA00023136"/>
    </source>
</evidence>
<dbReference type="Pfam" id="PF07219">
    <property type="entry name" value="HemY_N"/>
    <property type="match status" value="1"/>
</dbReference>
<feature type="domain" description="HemY N-terminal" evidence="11">
    <location>
        <begin position="28"/>
        <end position="133"/>
    </location>
</feature>
<evidence type="ECO:0000256" key="9">
    <source>
        <dbReference type="ARBA" id="ARBA00023244"/>
    </source>
</evidence>
<protein>
    <submittedName>
        <fullName evidence="12">Heme biosynthesis protein HemY</fullName>
    </submittedName>
</protein>
<dbReference type="GO" id="GO:0006779">
    <property type="term" value="P:porphyrin-containing compound biosynthetic process"/>
    <property type="evidence" value="ECO:0007669"/>
    <property type="project" value="UniProtKB-KW"/>
</dbReference>
<dbReference type="OrthoDB" id="7053339at2"/>
<evidence type="ECO:0000256" key="3">
    <source>
        <dbReference type="ARBA" id="ARBA00004744"/>
    </source>
</evidence>
<dbReference type="InterPro" id="IPR005254">
    <property type="entry name" value="Heme_biosyn_assoc_TPR_pro"/>
</dbReference>
<evidence type="ECO:0000256" key="10">
    <source>
        <dbReference type="SAM" id="Phobius"/>
    </source>
</evidence>
<comment type="subcellular location">
    <subcellularLocation>
        <location evidence="2">Cell inner membrane</location>
        <topology evidence="2">Multi-pass membrane protein</topology>
    </subcellularLocation>
</comment>
<evidence type="ECO:0000313" key="12">
    <source>
        <dbReference type="EMBL" id="KKB61375.1"/>
    </source>
</evidence>
<dbReference type="NCBIfam" id="TIGR00540">
    <property type="entry name" value="TPR_hemY_coli"/>
    <property type="match status" value="1"/>
</dbReference>
<dbReference type="InterPro" id="IPR011990">
    <property type="entry name" value="TPR-like_helical_dom_sf"/>
</dbReference>
<keyword evidence="6 10" id="KW-0812">Transmembrane</keyword>
<evidence type="ECO:0000259" key="11">
    <source>
        <dbReference type="Pfam" id="PF07219"/>
    </source>
</evidence>
<comment type="pathway">
    <text evidence="3">Porphyrin-containing compound metabolism; protoheme biosynthesis.</text>
</comment>
<keyword evidence="5" id="KW-0997">Cell inner membrane</keyword>
<evidence type="ECO:0000256" key="7">
    <source>
        <dbReference type="ARBA" id="ARBA00022989"/>
    </source>
</evidence>
<keyword evidence="4" id="KW-1003">Cell membrane</keyword>
<dbReference type="SUPFAM" id="SSF48452">
    <property type="entry name" value="TPR-like"/>
    <property type="match status" value="1"/>
</dbReference>
<dbReference type="InterPro" id="IPR010817">
    <property type="entry name" value="HemY_N"/>
</dbReference>
<evidence type="ECO:0000256" key="5">
    <source>
        <dbReference type="ARBA" id="ARBA00022519"/>
    </source>
</evidence>
<keyword evidence="13" id="KW-1185">Reference proteome</keyword>
<dbReference type="STRING" id="28092.WM40_23530"/>
<name>A0A0F5JUM4_9BURK</name>
<evidence type="ECO:0000256" key="1">
    <source>
        <dbReference type="ARBA" id="ARBA00002962"/>
    </source>
</evidence>
<dbReference type="GO" id="GO:0042168">
    <property type="term" value="P:heme metabolic process"/>
    <property type="evidence" value="ECO:0007669"/>
    <property type="project" value="InterPro"/>
</dbReference>
<evidence type="ECO:0000256" key="6">
    <source>
        <dbReference type="ARBA" id="ARBA00022692"/>
    </source>
</evidence>
<dbReference type="EMBL" id="LAQU01000046">
    <property type="protein sequence ID" value="KKB61375.1"/>
    <property type="molecule type" value="Genomic_DNA"/>
</dbReference>
<comment type="caution">
    <text evidence="12">The sequence shown here is derived from an EMBL/GenBank/DDBJ whole genome shotgun (WGS) entry which is preliminary data.</text>
</comment>
<evidence type="ECO:0000256" key="2">
    <source>
        <dbReference type="ARBA" id="ARBA00004429"/>
    </source>
</evidence>
<keyword evidence="9" id="KW-0627">Porphyrin biosynthesis</keyword>
<dbReference type="Proteomes" id="UP000033618">
    <property type="component" value="Unassembled WGS sequence"/>
</dbReference>
<dbReference type="AlphaFoldDB" id="A0A0F5JUM4"/>
<organism evidence="12 13">
    <name type="scientific">Robbsia andropogonis</name>
    <dbReference type="NCBI Taxonomy" id="28092"/>
    <lineage>
        <taxon>Bacteria</taxon>
        <taxon>Pseudomonadati</taxon>
        <taxon>Pseudomonadota</taxon>
        <taxon>Betaproteobacteria</taxon>
        <taxon>Burkholderiales</taxon>
        <taxon>Burkholderiaceae</taxon>
        <taxon>Robbsia</taxon>
    </lineage>
</organism>
<evidence type="ECO:0000313" key="13">
    <source>
        <dbReference type="Proteomes" id="UP000033618"/>
    </source>
</evidence>
<dbReference type="RefSeq" id="WP_046154148.1">
    <property type="nucleotide sequence ID" value="NZ_CADFGU010000001.1"/>
</dbReference>
<dbReference type="PATRIC" id="fig|28092.6.peg.5535"/>
<accession>A0A0F5JUM4</accession>
<comment type="function">
    <text evidence="1">Involved in a late step of protoheme IX synthesis.</text>
</comment>
<feature type="transmembrane region" description="Helical" evidence="10">
    <location>
        <begin position="46"/>
        <end position="64"/>
    </location>
</feature>
<dbReference type="Gene3D" id="1.25.40.10">
    <property type="entry name" value="Tetratricopeptide repeat domain"/>
    <property type="match status" value="1"/>
</dbReference>
<dbReference type="GO" id="GO:0005886">
    <property type="term" value="C:plasma membrane"/>
    <property type="evidence" value="ECO:0007669"/>
    <property type="project" value="UniProtKB-SubCell"/>
</dbReference>
<keyword evidence="8 10" id="KW-0472">Membrane</keyword>
<dbReference type="UniPathway" id="UPA00252"/>
<evidence type="ECO:0000256" key="4">
    <source>
        <dbReference type="ARBA" id="ARBA00022475"/>
    </source>
</evidence>
<keyword evidence="7 10" id="KW-1133">Transmembrane helix</keyword>